<dbReference type="PANTHER" id="PTHR13939:SF0">
    <property type="entry name" value="NMN AMIDOHYDROLASE-LIKE PROTEIN YFAY"/>
    <property type="match status" value="1"/>
</dbReference>
<evidence type="ECO:0000313" key="4">
    <source>
        <dbReference type="EMBL" id="TDP94188.1"/>
    </source>
</evidence>
<dbReference type="Gene3D" id="3.90.950.20">
    <property type="entry name" value="CinA-like"/>
    <property type="match status" value="1"/>
</dbReference>
<protein>
    <recommendedName>
        <fullName evidence="1">Putative competence-damage inducible protein</fullName>
    </recommendedName>
</protein>
<dbReference type="InterPro" id="IPR036653">
    <property type="entry name" value="CinA-like_C"/>
</dbReference>
<dbReference type="Proteomes" id="UP000244089">
    <property type="component" value="Unassembled WGS sequence"/>
</dbReference>
<name>A0A2T5RPG6_9FIRM</name>
<dbReference type="InterPro" id="IPR008135">
    <property type="entry name" value="Competence-induced_CinA"/>
</dbReference>
<comment type="similarity">
    <text evidence="1">Belongs to the CinA family.</text>
</comment>
<feature type="domain" description="MoaB/Mog" evidence="2">
    <location>
        <begin position="4"/>
        <end position="171"/>
    </location>
</feature>
<dbReference type="PIRSF" id="PIRSF006728">
    <property type="entry name" value="CinA"/>
    <property type="match status" value="1"/>
</dbReference>
<sequence length="415" mass="45881">MKTAIVATGSELITGLVQDSNSSFLAENLSEFGFEPENILICGDQKESIKKTIDYAAQSADLIFITGGLGPTEDDLTKEAFAEVLNLNLIYSKAIEDNLKDIFCNHGSGMSSNNLSQAYIPEGAEIITNEKGTAPALKIEKENKIFYLLPGVPSELKYLFKNKILDDLKKKDKNRPLIREFNFIGIGESTLASELSKLDLNSNLKISYQAGKAEVKMRLKLDQNCSLNREEKNKVLDQSSAVIRSEFVDYLYGEDRQSIVDKVHELLIEKNIKIATAESFTGGLIAEILTEKAGSSKYFLGSVVAYNKKIKSKLLDIEAELLDRYGTVSRECVQTMAENAAEIFAADLTAATTGAAGPEAHEGKKAGTMFLALAFRGKLKIIELQKNYGRELNRYYASQVVLFEIYKLIKGSEEN</sequence>
<dbReference type="InterPro" id="IPR050101">
    <property type="entry name" value="CinA"/>
</dbReference>
<dbReference type="OrthoDB" id="9801454at2"/>
<dbReference type="InterPro" id="IPR001453">
    <property type="entry name" value="MoaB/Mog_dom"/>
</dbReference>
<reference evidence="3 5" key="1">
    <citation type="submission" date="2018-04" db="EMBL/GenBank/DDBJ databases">
        <title>Subsurface microbial communities from deep shales in Ohio and West Virginia, USA.</title>
        <authorList>
            <person name="Wrighton K."/>
        </authorList>
    </citation>
    <scope>NUCLEOTIDE SEQUENCE [LARGE SCALE GENOMIC DNA]</scope>
    <source>
        <strain evidence="4 6">MSL 7</strain>
        <strain evidence="3 5">WC1</strain>
    </source>
</reference>
<dbReference type="Proteomes" id="UP000295176">
    <property type="component" value="Unassembled WGS sequence"/>
</dbReference>
<evidence type="ECO:0000256" key="1">
    <source>
        <dbReference type="HAMAP-Rule" id="MF_00226"/>
    </source>
</evidence>
<dbReference type="InterPro" id="IPR036425">
    <property type="entry name" value="MoaB/Mog-like_dom_sf"/>
</dbReference>
<evidence type="ECO:0000313" key="5">
    <source>
        <dbReference type="Proteomes" id="UP000244089"/>
    </source>
</evidence>
<dbReference type="RefSeq" id="WP_108138405.1">
    <property type="nucleotide sequence ID" value="NZ_QAXS01000004.1"/>
</dbReference>
<dbReference type="Pfam" id="PF18146">
    <property type="entry name" value="CinA_KH"/>
    <property type="match status" value="1"/>
</dbReference>
<dbReference type="InterPro" id="IPR041424">
    <property type="entry name" value="CinA_KH"/>
</dbReference>
<accession>A0A2T5RPG6</accession>
<dbReference type="EMBL" id="QAXS01000004">
    <property type="protein sequence ID" value="PTW01707.1"/>
    <property type="molecule type" value="Genomic_DNA"/>
</dbReference>
<dbReference type="CDD" id="cd00885">
    <property type="entry name" value="cinA"/>
    <property type="match status" value="1"/>
</dbReference>
<dbReference type="NCBIfam" id="TIGR00177">
    <property type="entry name" value="molyb_syn"/>
    <property type="match status" value="1"/>
</dbReference>
<dbReference type="Gene3D" id="3.40.980.10">
    <property type="entry name" value="MoaB/Mog-like domain"/>
    <property type="match status" value="1"/>
</dbReference>
<organism evidence="3 5">
    <name type="scientific">Halanaerobium saccharolyticum</name>
    <dbReference type="NCBI Taxonomy" id="43595"/>
    <lineage>
        <taxon>Bacteria</taxon>
        <taxon>Bacillati</taxon>
        <taxon>Bacillota</taxon>
        <taxon>Clostridia</taxon>
        <taxon>Halanaerobiales</taxon>
        <taxon>Halanaerobiaceae</taxon>
        <taxon>Halanaerobium</taxon>
    </lineage>
</organism>
<evidence type="ECO:0000313" key="6">
    <source>
        <dbReference type="Proteomes" id="UP000295176"/>
    </source>
</evidence>
<dbReference type="NCBIfam" id="TIGR00200">
    <property type="entry name" value="cinA_nterm"/>
    <property type="match status" value="1"/>
</dbReference>
<dbReference type="InterPro" id="IPR008136">
    <property type="entry name" value="CinA_C"/>
</dbReference>
<dbReference type="NCBIfam" id="NF001813">
    <property type="entry name" value="PRK00549.1"/>
    <property type="match status" value="1"/>
</dbReference>
<proteinExistence type="inferred from homology"/>
<dbReference type="EMBL" id="SNXX01000011">
    <property type="protein sequence ID" value="TDP94188.1"/>
    <property type="molecule type" value="Genomic_DNA"/>
</dbReference>
<dbReference type="SUPFAM" id="SSF142433">
    <property type="entry name" value="CinA-like"/>
    <property type="match status" value="1"/>
</dbReference>
<dbReference type="Pfam" id="PF02464">
    <property type="entry name" value="CinA"/>
    <property type="match status" value="1"/>
</dbReference>
<comment type="caution">
    <text evidence="3">The sequence shown here is derived from an EMBL/GenBank/DDBJ whole genome shotgun (WGS) entry which is preliminary data.</text>
</comment>
<dbReference type="SMART" id="SM00852">
    <property type="entry name" value="MoCF_biosynth"/>
    <property type="match status" value="1"/>
</dbReference>
<dbReference type="Pfam" id="PF00994">
    <property type="entry name" value="MoCF_biosynth"/>
    <property type="match status" value="1"/>
</dbReference>
<dbReference type="HAMAP" id="MF_00226_B">
    <property type="entry name" value="CinA_B"/>
    <property type="match status" value="1"/>
</dbReference>
<dbReference type="AlphaFoldDB" id="A0A2T5RPG6"/>
<dbReference type="SUPFAM" id="SSF53218">
    <property type="entry name" value="Molybdenum cofactor biosynthesis proteins"/>
    <property type="match status" value="1"/>
</dbReference>
<evidence type="ECO:0000313" key="3">
    <source>
        <dbReference type="EMBL" id="PTW01707.1"/>
    </source>
</evidence>
<dbReference type="NCBIfam" id="TIGR00199">
    <property type="entry name" value="PncC_domain"/>
    <property type="match status" value="1"/>
</dbReference>
<gene>
    <name evidence="1" type="primary">cinA</name>
    <name evidence="4" type="ORF">C7957_11180</name>
    <name evidence="3" type="ORF">C8C76_10461</name>
</gene>
<dbReference type="PANTHER" id="PTHR13939">
    <property type="entry name" value="NICOTINAMIDE-NUCLEOTIDE AMIDOHYDROLASE PNCC"/>
    <property type="match status" value="1"/>
</dbReference>
<evidence type="ECO:0000259" key="2">
    <source>
        <dbReference type="SMART" id="SM00852"/>
    </source>
</evidence>